<organism evidence="1 2">
    <name type="scientific">Apiotrichum porosum</name>
    <dbReference type="NCBI Taxonomy" id="105984"/>
    <lineage>
        <taxon>Eukaryota</taxon>
        <taxon>Fungi</taxon>
        <taxon>Dikarya</taxon>
        <taxon>Basidiomycota</taxon>
        <taxon>Agaricomycotina</taxon>
        <taxon>Tremellomycetes</taxon>
        <taxon>Trichosporonales</taxon>
        <taxon>Trichosporonaceae</taxon>
        <taxon>Apiotrichum</taxon>
    </lineage>
</organism>
<comment type="caution">
    <text evidence="1">The sequence shown here is derived from an EMBL/GenBank/DDBJ whole genome shotgun (WGS) entry which is preliminary data.</text>
</comment>
<reference evidence="1 2" key="1">
    <citation type="submission" date="2018-11" db="EMBL/GenBank/DDBJ databases">
        <title>Genome sequence of Apiotrichum porosum DSM 27194.</title>
        <authorList>
            <person name="Aliyu H."/>
            <person name="Gorte O."/>
            <person name="Ochsenreither K."/>
        </authorList>
    </citation>
    <scope>NUCLEOTIDE SEQUENCE [LARGE SCALE GENOMIC DNA]</scope>
    <source>
        <strain evidence="1 2">DSM 27194</strain>
    </source>
</reference>
<dbReference type="RefSeq" id="XP_028472744.1">
    <property type="nucleotide sequence ID" value="XM_028618856.1"/>
</dbReference>
<evidence type="ECO:0000313" key="2">
    <source>
        <dbReference type="Proteomes" id="UP000279236"/>
    </source>
</evidence>
<dbReference type="AlphaFoldDB" id="A0A427XFQ0"/>
<dbReference type="EMBL" id="RSCE01000015">
    <property type="protein sequence ID" value="RSH77597.1"/>
    <property type="molecule type" value="Genomic_DNA"/>
</dbReference>
<dbReference type="GeneID" id="39587700"/>
<protein>
    <submittedName>
        <fullName evidence="1">Uncharacterized protein</fullName>
    </submittedName>
</protein>
<gene>
    <name evidence="1" type="ORF">EHS24_003157</name>
</gene>
<proteinExistence type="predicted"/>
<evidence type="ECO:0000313" key="1">
    <source>
        <dbReference type="EMBL" id="RSH77597.1"/>
    </source>
</evidence>
<sequence>MKLRDLASFNATDRLLSRQGRWAGRGLAGGEAKAMAEKELKGDAEWLKGGKWALYEHVVRLIGRQLA</sequence>
<name>A0A427XFQ0_9TREE</name>
<keyword evidence="2" id="KW-1185">Reference proteome</keyword>
<dbReference type="Proteomes" id="UP000279236">
    <property type="component" value="Unassembled WGS sequence"/>
</dbReference>
<accession>A0A427XFQ0</accession>